<proteinExistence type="predicted"/>
<accession>Q12X90</accession>
<keyword evidence="3" id="KW-1185">Reference proteome</keyword>
<keyword evidence="1" id="KW-1133">Transmembrane helix</keyword>
<evidence type="ECO:0000313" key="2">
    <source>
        <dbReference type="EMBL" id="ABE51936.1"/>
    </source>
</evidence>
<keyword evidence="1" id="KW-0812">Transmembrane</keyword>
<reference evidence="3" key="1">
    <citation type="journal article" date="2009" name="ISME J.">
        <title>The genome sequence of the psychrophilic archaeon, Methanococcoides burtonii: the role of genome evolution in cold adaptation.</title>
        <authorList>
            <person name="Allen M.A."/>
            <person name="Lauro F.M."/>
            <person name="Williams T.J."/>
            <person name="Burg D."/>
            <person name="Siddiqui K.S."/>
            <person name="De Francisci D."/>
            <person name="Chong K.W."/>
            <person name="Pilak O."/>
            <person name="Chew H.H."/>
            <person name="De Maere M.Z."/>
            <person name="Ting L."/>
            <person name="Katrib M."/>
            <person name="Ng C."/>
            <person name="Sowers K.R."/>
            <person name="Galperin M.Y."/>
            <person name="Anderson I.J."/>
            <person name="Ivanova N."/>
            <person name="Dalin E."/>
            <person name="Martinez M."/>
            <person name="Lapidus A."/>
            <person name="Hauser L."/>
            <person name="Land M."/>
            <person name="Thomas T."/>
            <person name="Cavicchioli R."/>
        </authorList>
    </citation>
    <scope>NUCLEOTIDE SEQUENCE [LARGE SCALE GENOMIC DNA]</scope>
    <source>
        <strain evidence="3">DSM 6242 / NBRC 107633 / OCM 468 / ACE-M</strain>
    </source>
</reference>
<protein>
    <submittedName>
        <fullName evidence="2">Uncharacterized protein</fullName>
    </submittedName>
</protein>
<gene>
    <name evidence="2" type="ordered locus">Mbur_0997</name>
</gene>
<evidence type="ECO:0000256" key="1">
    <source>
        <dbReference type="SAM" id="Phobius"/>
    </source>
</evidence>
<evidence type="ECO:0000313" key="3">
    <source>
        <dbReference type="Proteomes" id="UP000001979"/>
    </source>
</evidence>
<feature type="transmembrane region" description="Helical" evidence="1">
    <location>
        <begin position="20"/>
        <end position="42"/>
    </location>
</feature>
<dbReference type="Proteomes" id="UP000001979">
    <property type="component" value="Chromosome"/>
</dbReference>
<name>Q12X90_METBU</name>
<dbReference type="EMBL" id="CP000300">
    <property type="protein sequence ID" value="ABE51936.1"/>
    <property type="molecule type" value="Genomic_DNA"/>
</dbReference>
<dbReference type="HOGENOM" id="CLU_136001_0_0_2"/>
<dbReference type="AlphaFoldDB" id="Q12X90"/>
<dbReference type="KEGG" id="mbu:Mbur_0997"/>
<sequence>MSEKVNHGCKVNTIQLNMRLFSFIVLLLVLFTTFLPICAYAMPENNDIIHIEKVVMRFDKTDTTVVVTYNLNFFARMYILAFGTRHLESSFIDIFSKYENIQIEEVGYDTVKLSIKDVSRASDSYYLHDGRDLDTNVQSIEVIYPNGQTKTITDVRATPDIFYQQV</sequence>
<keyword evidence="1" id="KW-0472">Membrane</keyword>
<organism evidence="2 3">
    <name type="scientific">Methanococcoides burtonii (strain DSM 6242 / NBRC 107633 / OCM 468 / ACE-M)</name>
    <dbReference type="NCBI Taxonomy" id="259564"/>
    <lineage>
        <taxon>Archaea</taxon>
        <taxon>Methanobacteriati</taxon>
        <taxon>Methanobacteriota</taxon>
        <taxon>Stenosarchaea group</taxon>
        <taxon>Methanomicrobia</taxon>
        <taxon>Methanosarcinales</taxon>
        <taxon>Methanosarcinaceae</taxon>
        <taxon>Methanococcoides</taxon>
    </lineage>
</organism>